<dbReference type="InterPro" id="IPR036390">
    <property type="entry name" value="WH_DNA-bd_sf"/>
</dbReference>
<dbReference type="AlphaFoldDB" id="A0A6G1K3N8"/>
<feature type="compositionally biased region" description="Acidic residues" evidence="10">
    <location>
        <begin position="337"/>
        <end position="351"/>
    </location>
</feature>
<evidence type="ECO:0000259" key="12">
    <source>
        <dbReference type="Pfam" id="PF17683"/>
    </source>
</evidence>
<dbReference type="GO" id="GO:0003677">
    <property type="term" value="F:DNA binding"/>
    <property type="evidence" value="ECO:0007669"/>
    <property type="project" value="UniProtKB-KW"/>
</dbReference>
<keyword evidence="7" id="KW-0539">Nucleus</keyword>
<accession>A0A6G1K3N8</accession>
<keyword evidence="14" id="KW-1185">Reference proteome</keyword>
<comment type="similarity">
    <text evidence="2">Belongs to the TFIIF beta subunit family.</text>
</comment>
<reference evidence="13" key="1">
    <citation type="journal article" date="2020" name="Stud. Mycol.">
        <title>101 Dothideomycetes genomes: a test case for predicting lifestyles and emergence of pathogens.</title>
        <authorList>
            <person name="Haridas S."/>
            <person name="Albert R."/>
            <person name="Binder M."/>
            <person name="Bloem J."/>
            <person name="Labutti K."/>
            <person name="Salamov A."/>
            <person name="Andreopoulos B."/>
            <person name="Baker S."/>
            <person name="Barry K."/>
            <person name="Bills G."/>
            <person name="Bluhm B."/>
            <person name="Cannon C."/>
            <person name="Castanera R."/>
            <person name="Culley D."/>
            <person name="Daum C."/>
            <person name="Ezra D."/>
            <person name="Gonzalez J."/>
            <person name="Henrissat B."/>
            <person name="Kuo A."/>
            <person name="Liang C."/>
            <person name="Lipzen A."/>
            <person name="Lutzoni F."/>
            <person name="Magnuson J."/>
            <person name="Mondo S."/>
            <person name="Nolan M."/>
            <person name="Ohm R."/>
            <person name="Pangilinan J."/>
            <person name="Park H.-J."/>
            <person name="Ramirez L."/>
            <person name="Alfaro M."/>
            <person name="Sun H."/>
            <person name="Tritt A."/>
            <person name="Yoshinaga Y."/>
            <person name="Zwiers L.-H."/>
            <person name="Turgeon B."/>
            <person name="Goodwin S."/>
            <person name="Spatafora J."/>
            <person name="Crous P."/>
            <person name="Grigoriev I."/>
        </authorList>
    </citation>
    <scope>NUCLEOTIDE SEQUENCE</scope>
    <source>
        <strain evidence="13">CBS 279.74</strain>
    </source>
</reference>
<evidence type="ECO:0000256" key="3">
    <source>
        <dbReference type="ARBA" id="ARBA00021453"/>
    </source>
</evidence>
<dbReference type="InterPro" id="IPR036388">
    <property type="entry name" value="WH-like_DNA-bd_sf"/>
</dbReference>
<dbReference type="Pfam" id="PF17683">
    <property type="entry name" value="TFIIF_beta_N"/>
    <property type="match status" value="1"/>
</dbReference>
<keyword evidence="4" id="KW-0805">Transcription regulation</keyword>
<feature type="domain" description="TFIIF beta subunit HTH" evidence="11">
    <location>
        <begin position="260"/>
        <end position="320"/>
    </location>
</feature>
<evidence type="ECO:0000313" key="14">
    <source>
        <dbReference type="Proteomes" id="UP000799428"/>
    </source>
</evidence>
<dbReference type="PANTHER" id="PTHR10445:SF0">
    <property type="entry name" value="GENERAL TRANSCRIPTION FACTOR IIF SUBUNIT 2"/>
    <property type="match status" value="1"/>
</dbReference>
<dbReference type="Pfam" id="PF02270">
    <property type="entry name" value="TFIIF_beta"/>
    <property type="match status" value="1"/>
</dbReference>
<dbReference type="InterPro" id="IPR003196">
    <property type="entry name" value="TFIIF_beta"/>
</dbReference>
<dbReference type="GO" id="GO:0005674">
    <property type="term" value="C:transcription factor TFIIF complex"/>
    <property type="evidence" value="ECO:0007669"/>
    <property type="project" value="InterPro"/>
</dbReference>
<dbReference type="Gene3D" id="1.10.10.10">
    <property type="entry name" value="Winged helix-like DNA-binding domain superfamily/Winged helix DNA-binding domain"/>
    <property type="match status" value="1"/>
</dbReference>
<evidence type="ECO:0000256" key="1">
    <source>
        <dbReference type="ARBA" id="ARBA00004123"/>
    </source>
</evidence>
<dbReference type="InterPro" id="IPR011039">
    <property type="entry name" value="TFIIF_interaction"/>
</dbReference>
<sequence>MNGIKADPDIKTDPDAGTPSGGYMDDEFYEDTGEMTMPPKGEDKDIWLTRMPKWLYEKLANWDELADLAQGNDDDEIHLGDVLYIPDPATKRVSKNQEMRLFLSDSWRGKTDLPQAYKLEYMKKDANVLASTYVFSEKDLPGYKPTGWGYKQGNRGNFGGVQDPNARVQKKSKFKKAIPKQTTLIGCATREYNCNPLMTRQFVDFQKSRTRHAIQGNHTSSNIVEHSVMNDQNLGVRLNDAFKGFTKPAPKRKAPPNKAARIPKNELIDMLHQMFDDFAYWPMKAIKNKTRQPEAYLKEVLADIAQLVKSGPFASCYKRQAMYDGRGSQAAQRKPEDDVDDSDDEEMEDVV</sequence>
<evidence type="ECO:0000313" key="13">
    <source>
        <dbReference type="EMBL" id="KAF2707489.1"/>
    </source>
</evidence>
<evidence type="ECO:0000256" key="6">
    <source>
        <dbReference type="ARBA" id="ARBA00023163"/>
    </source>
</evidence>
<dbReference type="FunFam" id="1.10.10.10:FF:000035">
    <property type="entry name" value="General transcription factor IIF subunit 2"/>
    <property type="match status" value="1"/>
</dbReference>
<evidence type="ECO:0000256" key="7">
    <source>
        <dbReference type="ARBA" id="ARBA00023242"/>
    </source>
</evidence>
<feature type="compositionally biased region" description="Acidic residues" evidence="10">
    <location>
        <begin position="24"/>
        <end position="33"/>
    </location>
</feature>
<feature type="region of interest" description="Disordered" evidence="10">
    <location>
        <begin position="1"/>
        <end position="41"/>
    </location>
</feature>
<dbReference type="GO" id="GO:0006367">
    <property type="term" value="P:transcription initiation at RNA polymerase II promoter"/>
    <property type="evidence" value="ECO:0007669"/>
    <property type="project" value="InterPro"/>
</dbReference>
<proteinExistence type="inferred from homology"/>
<dbReference type="SUPFAM" id="SSF46785">
    <property type="entry name" value="Winged helix' DNA-binding domain"/>
    <property type="match status" value="1"/>
</dbReference>
<feature type="domain" description="TFIIF beta subunit N-terminal" evidence="12">
    <location>
        <begin position="44"/>
        <end position="196"/>
    </location>
</feature>
<evidence type="ECO:0000256" key="10">
    <source>
        <dbReference type="SAM" id="MobiDB-lite"/>
    </source>
</evidence>
<name>A0A6G1K3N8_9PLEO</name>
<keyword evidence="6" id="KW-0804">Transcription</keyword>
<dbReference type="CDD" id="cd07980">
    <property type="entry name" value="TFIIF_beta"/>
    <property type="match status" value="1"/>
</dbReference>
<evidence type="ECO:0000256" key="9">
    <source>
        <dbReference type="ARBA" id="ARBA00081863"/>
    </source>
</evidence>
<dbReference type="OrthoDB" id="26094at2759"/>
<keyword evidence="5" id="KW-0238">DNA-binding</keyword>
<evidence type="ECO:0000256" key="5">
    <source>
        <dbReference type="ARBA" id="ARBA00023125"/>
    </source>
</evidence>
<evidence type="ECO:0000256" key="2">
    <source>
        <dbReference type="ARBA" id="ARBA00009543"/>
    </source>
</evidence>
<organism evidence="13 14">
    <name type="scientific">Pleomassaria siparia CBS 279.74</name>
    <dbReference type="NCBI Taxonomy" id="1314801"/>
    <lineage>
        <taxon>Eukaryota</taxon>
        <taxon>Fungi</taxon>
        <taxon>Dikarya</taxon>
        <taxon>Ascomycota</taxon>
        <taxon>Pezizomycotina</taxon>
        <taxon>Dothideomycetes</taxon>
        <taxon>Pleosporomycetidae</taxon>
        <taxon>Pleosporales</taxon>
        <taxon>Pleomassariaceae</taxon>
        <taxon>Pleomassaria</taxon>
    </lineage>
</organism>
<evidence type="ECO:0000256" key="4">
    <source>
        <dbReference type="ARBA" id="ARBA00023015"/>
    </source>
</evidence>
<evidence type="ECO:0000259" key="11">
    <source>
        <dbReference type="Pfam" id="PF02270"/>
    </source>
</evidence>
<protein>
    <recommendedName>
        <fullName evidence="3">Transcription initiation factor IIF subunit beta</fullName>
    </recommendedName>
    <alternativeName>
        <fullName evidence="9">TFIIF medium subunit</fullName>
    </alternativeName>
    <alternativeName>
        <fullName evidence="8">TFIIF-beta</fullName>
    </alternativeName>
</protein>
<dbReference type="InterPro" id="IPR040450">
    <property type="entry name" value="TFIIF_beta_HTH"/>
</dbReference>
<evidence type="ECO:0000256" key="8">
    <source>
        <dbReference type="ARBA" id="ARBA00081473"/>
    </source>
</evidence>
<feature type="region of interest" description="Disordered" evidence="10">
    <location>
        <begin position="324"/>
        <end position="351"/>
    </location>
</feature>
<dbReference type="SUPFAM" id="SSF50916">
    <property type="entry name" value="Rap30/74 interaction domains"/>
    <property type="match status" value="1"/>
</dbReference>
<comment type="subcellular location">
    <subcellularLocation>
        <location evidence="1">Nucleus</location>
    </subcellularLocation>
</comment>
<dbReference type="EMBL" id="MU005773">
    <property type="protein sequence ID" value="KAF2707489.1"/>
    <property type="molecule type" value="Genomic_DNA"/>
</dbReference>
<dbReference type="PANTHER" id="PTHR10445">
    <property type="entry name" value="GENERAL TRANSCRIPTION FACTOR IIF SUBUNIT 2"/>
    <property type="match status" value="1"/>
</dbReference>
<dbReference type="Proteomes" id="UP000799428">
    <property type="component" value="Unassembled WGS sequence"/>
</dbReference>
<feature type="compositionally biased region" description="Basic and acidic residues" evidence="10">
    <location>
        <begin position="1"/>
        <end position="14"/>
    </location>
</feature>
<dbReference type="InterPro" id="IPR040504">
    <property type="entry name" value="TFIIF_beta_N"/>
</dbReference>
<gene>
    <name evidence="13" type="ORF">K504DRAFT_383619</name>
</gene>